<gene>
    <name evidence="2" type="ORF">HHI36_001449</name>
</gene>
<dbReference type="EMBL" id="JABFTP020000185">
    <property type="protein sequence ID" value="KAL3286963.1"/>
    <property type="molecule type" value="Genomic_DNA"/>
</dbReference>
<feature type="compositionally biased region" description="Basic and acidic residues" evidence="1">
    <location>
        <begin position="735"/>
        <end position="756"/>
    </location>
</feature>
<name>A0ABD2P7P7_9CUCU</name>
<keyword evidence="3" id="KW-1185">Reference proteome</keyword>
<evidence type="ECO:0000313" key="2">
    <source>
        <dbReference type="EMBL" id="KAL3286963.1"/>
    </source>
</evidence>
<accession>A0ABD2P7P7</accession>
<evidence type="ECO:0000256" key="1">
    <source>
        <dbReference type="SAM" id="MobiDB-lite"/>
    </source>
</evidence>
<organism evidence="2 3">
    <name type="scientific">Cryptolaemus montrouzieri</name>
    <dbReference type="NCBI Taxonomy" id="559131"/>
    <lineage>
        <taxon>Eukaryota</taxon>
        <taxon>Metazoa</taxon>
        <taxon>Ecdysozoa</taxon>
        <taxon>Arthropoda</taxon>
        <taxon>Hexapoda</taxon>
        <taxon>Insecta</taxon>
        <taxon>Pterygota</taxon>
        <taxon>Neoptera</taxon>
        <taxon>Endopterygota</taxon>
        <taxon>Coleoptera</taxon>
        <taxon>Polyphaga</taxon>
        <taxon>Cucujiformia</taxon>
        <taxon>Coccinelloidea</taxon>
        <taxon>Coccinellidae</taxon>
        <taxon>Scymninae</taxon>
        <taxon>Scymnini</taxon>
        <taxon>Cryptolaemus</taxon>
    </lineage>
</organism>
<sequence>MTSTISTYSQMFKLKNGDEIKSLHLRLGDEDDTVFVMANCESIGTLVTPVNVIKFVRTVASHKFNILFNRNYFMEVISEQDQERNPFIQDCNANMVVEGGQKDLEIEVLAKSLNKYTEHLNKLMGPSGEGAEVAGEIFLKTFLSRDVAHKSSNLYRTTNLIRSLTTSFPSIFQPILRGVLEKIFWTMGKGHNYVRMKKQNYFKNVNIKNNLLNALFSDSPRVFLESLRNVSSIGERFRKTFMNSSISINQLMSNDTELVSTLLNILFVRPLSSDELKLMNPHHIIKRWFVYYYLKDLNVNKVKLNNIHKRFIYNANKKDYATIGRFIRYIFFQSSGMAVAEQFIESDVLIGMRVVFLLASGRINENEDIYTTVKNIITKKDAEIPEVLEYPAQVITKTLNKCYVNPRIARSLFMLTMEDIMIDNFHNVGRLFDPKQGQFLYEFYKNMILNDIQKEKSIMKESFLEAAPYIREFIGSLIQSVVANADKNPKVAQIAINFVKDTIAFANLNVSDRLTSNQDLVKVFKKIIELSSKETSKKQEIINFKLALLGQNFSNSDSNLRLIKRISNNTSVKFDASVYIKIDSLIVKHGSLNGSAVEKLNDFLKEKPKKGSQFDKLVKQDLERGIIFEDDDSASESRTLYLYLDSNSAVMERERLAKIIELEILECWFEDESQSSEENSSSPESDKWTTPQNEPLNESITTPATTSMNGMADSVTEPVASAVRQRISEPNTQKIKNEKSGKTENELTTETEHELTTETENESITEEDSEQTVASPSSLSDDALLSKLEPSSQQSAQCSCAGKNIVQSPVDDHCSKVIKSLDICLKVVRNKKRNKPNSKKGSPEH</sequence>
<comment type="caution">
    <text evidence="2">The sequence shown here is derived from an EMBL/GenBank/DDBJ whole genome shotgun (WGS) entry which is preliminary data.</text>
</comment>
<dbReference type="AlphaFoldDB" id="A0ABD2P7P7"/>
<feature type="region of interest" description="Disordered" evidence="1">
    <location>
        <begin position="673"/>
        <end position="712"/>
    </location>
</feature>
<feature type="compositionally biased region" description="Acidic residues" evidence="1">
    <location>
        <begin position="757"/>
        <end position="770"/>
    </location>
</feature>
<feature type="compositionally biased region" description="Low complexity" evidence="1">
    <location>
        <begin position="774"/>
        <end position="800"/>
    </location>
</feature>
<protein>
    <submittedName>
        <fullName evidence="2">Uncharacterized protein</fullName>
    </submittedName>
</protein>
<feature type="compositionally biased region" description="Polar residues" evidence="1">
    <location>
        <begin position="688"/>
        <end position="709"/>
    </location>
</feature>
<dbReference type="Proteomes" id="UP001516400">
    <property type="component" value="Unassembled WGS sequence"/>
</dbReference>
<feature type="region of interest" description="Disordered" evidence="1">
    <location>
        <begin position="724"/>
        <end position="800"/>
    </location>
</feature>
<reference evidence="2 3" key="1">
    <citation type="journal article" date="2021" name="BMC Biol.">
        <title>Horizontally acquired antibacterial genes associated with adaptive radiation of ladybird beetles.</title>
        <authorList>
            <person name="Li H.S."/>
            <person name="Tang X.F."/>
            <person name="Huang Y.H."/>
            <person name="Xu Z.Y."/>
            <person name="Chen M.L."/>
            <person name="Du X.Y."/>
            <person name="Qiu B.Y."/>
            <person name="Chen P.T."/>
            <person name="Zhang W."/>
            <person name="Slipinski A."/>
            <person name="Escalona H.E."/>
            <person name="Waterhouse R.M."/>
            <person name="Zwick A."/>
            <person name="Pang H."/>
        </authorList>
    </citation>
    <scope>NUCLEOTIDE SEQUENCE [LARGE SCALE GENOMIC DNA]</scope>
    <source>
        <strain evidence="2">SYSU2018</strain>
    </source>
</reference>
<evidence type="ECO:0000313" key="3">
    <source>
        <dbReference type="Proteomes" id="UP001516400"/>
    </source>
</evidence>
<proteinExistence type="predicted"/>